<reference evidence="2 3" key="1">
    <citation type="journal article" date="2010" name="DNA Res.">
        <title>Bacterial lifestyle in a deep-sea hydrothermal vent chimney revealed by the genome sequence of the thermophilic bacterium Deferribacter desulfuricans SSM1.</title>
        <authorList>
            <person name="Takaki Y."/>
            <person name="Shimamura S."/>
            <person name="Nakagawa S."/>
            <person name="Fukuhara Y."/>
            <person name="Horikawa H."/>
            <person name="Ankai A."/>
            <person name="Harada T."/>
            <person name="Hosoyama A."/>
            <person name="Oguchi A."/>
            <person name="Fukui S."/>
            <person name="Fujita N."/>
            <person name="Takami H."/>
            <person name="Takai K."/>
        </authorList>
    </citation>
    <scope>NUCLEOTIDE SEQUENCE [LARGE SCALE GENOMIC DNA]</scope>
    <source>
        <strain evidence="3">DSM 14783 / JCM 11476 / NBRC 101012 / SSM1</strain>
    </source>
</reference>
<dbReference type="OrthoDB" id="9772543at2"/>
<dbReference type="EMBL" id="AP011529">
    <property type="protein sequence ID" value="BAI79735.1"/>
    <property type="molecule type" value="Genomic_DNA"/>
</dbReference>
<dbReference type="SUPFAM" id="SSF48452">
    <property type="entry name" value="TPR-like"/>
    <property type="match status" value="1"/>
</dbReference>
<dbReference type="Gene3D" id="3.60.60.10">
    <property type="entry name" value="Penicillin V Acylase, Chain A"/>
    <property type="match status" value="1"/>
</dbReference>
<dbReference type="STRING" id="639282.DEFDS_0224"/>
<dbReference type="Pfam" id="PF03417">
    <property type="entry name" value="AAT"/>
    <property type="match status" value="1"/>
</dbReference>
<proteinExistence type="predicted"/>
<feature type="domain" description="Peptidase C45 hydrolase" evidence="1">
    <location>
        <begin position="166"/>
        <end position="329"/>
    </location>
</feature>
<name>D3PAW2_DEFDS</name>
<accession>D3PAW2</accession>
<evidence type="ECO:0000313" key="2">
    <source>
        <dbReference type="EMBL" id="BAI79735.1"/>
    </source>
</evidence>
<protein>
    <recommendedName>
        <fullName evidence="1">Peptidase C45 hydrolase domain-containing protein</fullName>
    </recommendedName>
</protein>
<keyword evidence="3" id="KW-1185">Reference proteome</keyword>
<dbReference type="HOGENOM" id="CLU_513615_0_0_0"/>
<dbReference type="InterPro" id="IPR011990">
    <property type="entry name" value="TPR-like_helical_dom_sf"/>
</dbReference>
<dbReference type="InterPro" id="IPR005079">
    <property type="entry name" value="Peptidase_C45_hydrolase"/>
</dbReference>
<evidence type="ECO:0000259" key="1">
    <source>
        <dbReference type="Pfam" id="PF03417"/>
    </source>
</evidence>
<dbReference type="AlphaFoldDB" id="D3PAW2"/>
<dbReference type="eggNOG" id="COG0457">
    <property type="taxonomic scope" value="Bacteria"/>
</dbReference>
<gene>
    <name evidence="2" type="ordered locus">DEFDS_0224</name>
</gene>
<dbReference type="KEGG" id="ddf:DEFDS_0224"/>
<dbReference type="Proteomes" id="UP000001520">
    <property type="component" value="Chromosome"/>
</dbReference>
<dbReference type="RefSeq" id="WP_013006983.1">
    <property type="nucleotide sequence ID" value="NC_013939.1"/>
</dbReference>
<sequence>MRLWDISDYQDLKADGFESNFNYFKNLIESLFKLQMNPAMAKSIAKSLKISTKLFWKKLSDDYKYFLEKYAVINGISRTELLYAIMFPDILSYFMVKAGKMNFRNIPDIFLGCTTSLLKSDENSTMHCRNLDYFGGSFWTAQHTIMTYRLANVVPSVNITTWGLPVIGITAVNEAGISQSVHMLFTQDVSLKGSFIMDLAYQVITKAECIEDVKKILKKRRTVSGWTIINYSHRENKGVISEISAKDIDFIEIDKPVFHYNNFYISEKLKKSEFYPSYIWIQNNHYRNKRLYELTKNKDIFNENDAVKLISDNNDYFLKDNDIFGHTVANSFTVSSTVIDFNKDCILVGDNPPPASIGVFKKYNLTDLFKGKLEEVGRNKTNHDEETYRIYELVVKVMDNLYSGKGYYSSLELINKSDLEIENSYFLQLLKSVLLIKVEDYIGAKKILKRIIESNKLDTYRNGNVKLLLGMIYDVIGERGKAIKIYKEILAQNSFFDLLDYAWKFYNKRCCKSKLQKIVPNFFLSFYLLV</sequence>
<evidence type="ECO:0000313" key="3">
    <source>
        <dbReference type="Proteomes" id="UP000001520"/>
    </source>
</evidence>
<organism evidence="2 3">
    <name type="scientific">Deferribacter desulfuricans (strain DSM 14783 / JCM 11476 / NBRC 101012 / SSM1)</name>
    <dbReference type="NCBI Taxonomy" id="639282"/>
    <lineage>
        <taxon>Bacteria</taxon>
        <taxon>Pseudomonadati</taxon>
        <taxon>Deferribacterota</taxon>
        <taxon>Deferribacteres</taxon>
        <taxon>Deferribacterales</taxon>
        <taxon>Deferribacteraceae</taxon>
        <taxon>Deferribacter</taxon>
    </lineage>
</organism>